<protein>
    <submittedName>
        <fullName evidence="2">Choice-of-anchor B family protein</fullName>
    </submittedName>
</protein>
<organism evidence="2 3">
    <name type="scientific">Arsukibacterium indicum</name>
    <dbReference type="NCBI Taxonomy" id="2848612"/>
    <lineage>
        <taxon>Bacteria</taxon>
        <taxon>Pseudomonadati</taxon>
        <taxon>Pseudomonadota</taxon>
        <taxon>Gammaproteobacteria</taxon>
        <taxon>Chromatiales</taxon>
        <taxon>Chromatiaceae</taxon>
        <taxon>Arsukibacterium</taxon>
    </lineage>
</organism>
<evidence type="ECO:0000313" key="3">
    <source>
        <dbReference type="Proteomes" id="UP000704611"/>
    </source>
</evidence>
<dbReference type="Pfam" id="PF03160">
    <property type="entry name" value="Calx-beta"/>
    <property type="match status" value="2"/>
</dbReference>
<evidence type="ECO:0000313" key="2">
    <source>
        <dbReference type="EMBL" id="MBV2129412.1"/>
    </source>
</evidence>
<feature type="domain" description="Calx-beta" evidence="1">
    <location>
        <begin position="661"/>
        <end position="760"/>
    </location>
</feature>
<dbReference type="RefSeq" id="WP_217669045.1">
    <property type="nucleotide sequence ID" value="NZ_JAHRID010000004.1"/>
</dbReference>
<evidence type="ECO:0000259" key="1">
    <source>
        <dbReference type="SMART" id="SM00237"/>
    </source>
</evidence>
<dbReference type="SMART" id="SM00237">
    <property type="entry name" value="Calx_beta"/>
    <property type="match status" value="1"/>
</dbReference>
<proteinExistence type="predicted"/>
<sequence length="915" mass="96960">MNFGKCWQIKGAVGLTVAAVIYGSTFSTGVLAHAEHDKARFVAQTGRDSGRCADVLRPCRTIGYALAQAGKGDKVLVAAGQYQLANADDAVLLLSEIVPVLGGFNRFDHFLQQAPQLNKTVLTGVPAEFVNRLHQRGFQIINDGPGRFGIDVQQLAAHSALQQSQPGANCVTGKAGVYNCDSIDLIAHLALADLSSGPSSASDIWGHTDLNSGIEYALMGLNNGTAVINLADPGSPVEVGTIPGSNTTWRDIKVLQFFDDDLGRWQAYAYVSSEANNNIQIIDLNNLPFSIRLAAADSAASSAHNLYISNVDYTTNTALTGQQPALHIAGQPQQGGAVSSYSLANPLQLNPNWLQTGASRSDYSHDVSSMLVTDPRASSQCDRPACQVLFDFNEQNIKLWDITGASNLALADFTYSLASYVHSGWWTEDQQYLLVHDELDETNHGLNSTVRVFDLTDLTAPVPAATYTGPTKAIDHNGFVRGNRYYMSNYQRGLTILDITDPTAPQQAGFFDTFPASDSAAFNGLWGVYPYLPSGLILGSDINSGFYLFRDNTVSPLAGTVSFSEPELRVNPGDVAQISVQRSGGTAAINVAYEILAARAEPELDYQVSSGRLNWAANDTSDKTLSIATLDRGLNAERELFVRLFDPANGASLSSPSYLRLRFGEDPPRAGVVSLVESALSVVEADTTVAVVVRRLGGSDGAISVTYQLESGTAGIGEDIVAASGELSWDDGDSSERQIELQIIDDELLEEDETAVLKLTGVAGSVTGDIAELTLTILDNDANSAPVVSVGENRQVNAGQSVSLTAVATDAEGDSISYQWQQQSGPGVTLQNADNSTVNFIAPASSSQLVLSVTSTDARGAAATASITLTVVASPPPPPPTATGSSGGSMSIGILLLALWPLWPLRRKVTTSIAT</sequence>
<name>A0ABS6MKR5_9GAMM</name>
<accession>A0ABS6MKR5</accession>
<comment type="caution">
    <text evidence="2">The sequence shown here is derived from an EMBL/GenBank/DDBJ whole genome shotgun (WGS) entry which is preliminary data.</text>
</comment>
<dbReference type="EMBL" id="JAHRID010000004">
    <property type="protein sequence ID" value="MBV2129412.1"/>
    <property type="molecule type" value="Genomic_DNA"/>
</dbReference>
<dbReference type="InterPro" id="IPR027589">
    <property type="entry name" value="Choice_anch_B"/>
</dbReference>
<gene>
    <name evidence="2" type="ORF">KQY15_09930</name>
</gene>
<dbReference type="Pfam" id="PF22352">
    <property type="entry name" value="K319L-like_PKD"/>
    <property type="match status" value="1"/>
</dbReference>
<keyword evidence="3" id="KW-1185">Reference proteome</keyword>
<dbReference type="NCBIfam" id="TIGR04312">
    <property type="entry name" value="choice_anch_B"/>
    <property type="match status" value="1"/>
</dbReference>
<reference evidence="2 3" key="1">
    <citation type="submission" date="2021-06" db="EMBL/GenBank/DDBJ databases">
        <title>Rheinheimera indica sp. nov., isolated from deep-sea sediment.</title>
        <authorList>
            <person name="Wang Z."/>
            <person name="Zhang X.-Y."/>
        </authorList>
    </citation>
    <scope>NUCLEOTIDE SEQUENCE [LARGE SCALE GENOMIC DNA]</scope>
    <source>
        <strain evidence="2 3">SM2107</strain>
    </source>
</reference>
<dbReference type="PANTHER" id="PTHR38787">
    <property type="entry name" value="REGULATORY P DOMAIN-CONTAINING PROTEIN"/>
    <property type="match status" value="1"/>
</dbReference>
<dbReference type="InterPro" id="IPR003644">
    <property type="entry name" value="Calx_beta"/>
</dbReference>
<dbReference type="Proteomes" id="UP000704611">
    <property type="component" value="Unassembled WGS sequence"/>
</dbReference>
<dbReference type="PANTHER" id="PTHR38787:SF3">
    <property type="entry name" value="REGULATORY P DOMAIN-CONTAINING PROTEIN"/>
    <property type="match status" value="1"/>
</dbReference>